<evidence type="ECO:0000256" key="4">
    <source>
        <dbReference type="ARBA" id="ARBA00023136"/>
    </source>
</evidence>
<evidence type="ECO:0000313" key="8">
    <source>
        <dbReference type="Proteomes" id="UP000678393"/>
    </source>
</evidence>
<dbReference type="Pfam" id="PF07690">
    <property type="entry name" value="MFS_1"/>
    <property type="match status" value="1"/>
</dbReference>
<feature type="transmembrane region" description="Helical" evidence="5">
    <location>
        <begin position="98"/>
        <end position="117"/>
    </location>
</feature>
<dbReference type="PANTHER" id="PTHR11662">
    <property type="entry name" value="SOLUTE CARRIER FAMILY 17"/>
    <property type="match status" value="1"/>
</dbReference>
<dbReference type="SUPFAM" id="SSF103473">
    <property type="entry name" value="MFS general substrate transporter"/>
    <property type="match status" value="1"/>
</dbReference>
<proteinExistence type="predicted"/>
<feature type="non-terminal residue" evidence="7">
    <location>
        <position position="1"/>
    </location>
</feature>
<keyword evidence="3 5" id="KW-1133">Transmembrane helix</keyword>
<dbReference type="InterPro" id="IPR020846">
    <property type="entry name" value="MFS_dom"/>
</dbReference>
<dbReference type="InterPro" id="IPR050382">
    <property type="entry name" value="MFS_Na/Anion_cotransporter"/>
</dbReference>
<dbReference type="FunFam" id="1.20.1250.20:FF:001045">
    <property type="entry name" value="Solute carrier family 17 (sodium phosphate), member 3"/>
    <property type="match status" value="1"/>
</dbReference>
<dbReference type="GO" id="GO:0006820">
    <property type="term" value="P:monoatomic anion transport"/>
    <property type="evidence" value="ECO:0007669"/>
    <property type="project" value="TreeGrafter"/>
</dbReference>
<dbReference type="GO" id="GO:0016020">
    <property type="term" value="C:membrane"/>
    <property type="evidence" value="ECO:0007669"/>
    <property type="project" value="UniProtKB-SubCell"/>
</dbReference>
<feature type="transmembrane region" description="Helical" evidence="5">
    <location>
        <begin position="69"/>
        <end position="91"/>
    </location>
</feature>
<dbReference type="InterPro" id="IPR011701">
    <property type="entry name" value="MFS"/>
</dbReference>
<protein>
    <recommendedName>
        <fullName evidence="6">Major facilitator superfamily (MFS) profile domain-containing protein</fullName>
    </recommendedName>
</protein>
<dbReference type="PANTHER" id="PTHR11662:SF399">
    <property type="entry name" value="FI19708P1-RELATED"/>
    <property type="match status" value="1"/>
</dbReference>
<organism evidence="7 8">
    <name type="scientific">Candidula unifasciata</name>
    <dbReference type="NCBI Taxonomy" id="100452"/>
    <lineage>
        <taxon>Eukaryota</taxon>
        <taxon>Metazoa</taxon>
        <taxon>Spiralia</taxon>
        <taxon>Lophotrochozoa</taxon>
        <taxon>Mollusca</taxon>
        <taxon>Gastropoda</taxon>
        <taxon>Heterobranchia</taxon>
        <taxon>Euthyneura</taxon>
        <taxon>Panpulmonata</taxon>
        <taxon>Eupulmonata</taxon>
        <taxon>Stylommatophora</taxon>
        <taxon>Helicina</taxon>
        <taxon>Helicoidea</taxon>
        <taxon>Geomitridae</taxon>
        <taxon>Candidula</taxon>
    </lineage>
</organism>
<evidence type="ECO:0000313" key="7">
    <source>
        <dbReference type="EMBL" id="CAG5127237.1"/>
    </source>
</evidence>
<feature type="non-terminal residue" evidence="7">
    <location>
        <position position="148"/>
    </location>
</feature>
<feature type="transmembrane region" description="Helical" evidence="5">
    <location>
        <begin position="37"/>
        <end position="57"/>
    </location>
</feature>
<evidence type="ECO:0000259" key="6">
    <source>
        <dbReference type="PROSITE" id="PS50850"/>
    </source>
</evidence>
<feature type="transmembrane region" description="Helical" evidence="5">
    <location>
        <begin position="6"/>
        <end position="25"/>
    </location>
</feature>
<dbReference type="EMBL" id="CAJHNH020002619">
    <property type="protein sequence ID" value="CAG5127237.1"/>
    <property type="molecule type" value="Genomic_DNA"/>
</dbReference>
<dbReference type="OrthoDB" id="6160692at2759"/>
<keyword evidence="8" id="KW-1185">Reference proteome</keyword>
<keyword evidence="4 5" id="KW-0472">Membrane</keyword>
<reference evidence="7" key="1">
    <citation type="submission" date="2021-04" db="EMBL/GenBank/DDBJ databases">
        <authorList>
            <consortium name="Molecular Ecology Group"/>
        </authorList>
    </citation>
    <scope>NUCLEOTIDE SEQUENCE</scope>
</reference>
<feature type="domain" description="Major facilitator superfamily (MFS) profile" evidence="6">
    <location>
        <begin position="1"/>
        <end position="148"/>
    </location>
</feature>
<evidence type="ECO:0000256" key="2">
    <source>
        <dbReference type="ARBA" id="ARBA00022692"/>
    </source>
</evidence>
<dbReference type="GO" id="GO:0022857">
    <property type="term" value="F:transmembrane transporter activity"/>
    <property type="evidence" value="ECO:0007669"/>
    <property type="project" value="InterPro"/>
</dbReference>
<dbReference type="Proteomes" id="UP000678393">
    <property type="component" value="Unassembled WGS sequence"/>
</dbReference>
<gene>
    <name evidence="7" type="ORF">CUNI_LOCUS12795</name>
</gene>
<comment type="subcellular location">
    <subcellularLocation>
        <location evidence="1">Membrane</location>
        <topology evidence="1">Multi-pass membrane protein</topology>
    </subcellularLocation>
</comment>
<dbReference type="AlphaFoldDB" id="A0A8S3ZCD4"/>
<sequence length="148" mass="16930">YGGKRFFGWATFGSGVVTLLIPSAAQISYTALIAIRVLLGMLQGVTWPAMFVIWSRWAPPLERQKLISLNFSGSTLGIILTYPTVNILCTIVENGWKYAFYLSGGVTIMWCLLWYYFVYETPSQHPRITKLEKMYIRNCLKKHLPPEE</sequence>
<comment type="caution">
    <text evidence="7">The sequence shown here is derived from an EMBL/GenBank/DDBJ whole genome shotgun (WGS) entry which is preliminary data.</text>
</comment>
<keyword evidence="2 5" id="KW-0812">Transmembrane</keyword>
<evidence type="ECO:0000256" key="5">
    <source>
        <dbReference type="SAM" id="Phobius"/>
    </source>
</evidence>
<dbReference type="Gene3D" id="1.20.1250.20">
    <property type="entry name" value="MFS general substrate transporter like domains"/>
    <property type="match status" value="1"/>
</dbReference>
<dbReference type="InterPro" id="IPR036259">
    <property type="entry name" value="MFS_trans_sf"/>
</dbReference>
<accession>A0A8S3ZCD4</accession>
<dbReference type="PROSITE" id="PS50850">
    <property type="entry name" value="MFS"/>
    <property type="match status" value="1"/>
</dbReference>
<evidence type="ECO:0000256" key="3">
    <source>
        <dbReference type="ARBA" id="ARBA00022989"/>
    </source>
</evidence>
<evidence type="ECO:0000256" key="1">
    <source>
        <dbReference type="ARBA" id="ARBA00004141"/>
    </source>
</evidence>
<name>A0A8S3ZCD4_9EUPU</name>